<dbReference type="EMBL" id="CP101508">
    <property type="protein sequence ID" value="UTV26975.1"/>
    <property type="molecule type" value="Genomic_DNA"/>
</dbReference>
<feature type="transmembrane region" description="Helical" evidence="6">
    <location>
        <begin position="47"/>
        <end position="66"/>
    </location>
</feature>
<evidence type="ECO:0000256" key="6">
    <source>
        <dbReference type="SAM" id="Phobius"/>
    </source>
</evidence>
<feature type="domain" description="Tyrosine-protein kinase G-rich" evidence="8">
    <location>
        <begin position="318"/>
        <end position="380"/>
    </location>
</feature>
<protein>
    <submittedName>
        <fullName evidence="9">Wzz/FepE/Etk N-terminal domain-containing protein</fullName>
    </submittedName>
</protein>
<dbReference type="InterPro" id="IPR032807">
    <property type="entry name" value="GNVR"/>
</dbReference>
<dbReference type="RefSeq" id="WP_255388186.1">
    <property type="nucleotide sequence ID" value="NZ_CP101508.1"/>
</dbReference>
<proteinExistence type="predicted"/>
<keyword evidence="5 6" id="KW-0472">Membrane</keyword>
<feature type="domain" description="Polysaccharide chain length determinant N-terminal" evidence="7">
    <location>
        <begin position="34"/>
        <end position="112"/>
    </location>
</feature>
<evidence type="ECO:0000313" key="10">
    <source>
        <dbReference type="Proteomes" id="UP001057998"/>
    </source>
</evidence>
<evidence type="ECO:0000259" key="7">
    <source>
        <dbReference type="Pfam" id="PF02706"/>
    </source>
</evidence>
<evidence type="ECO:0000256" key="4">
    <source>
        <dbReference type="ARBA" id="ARBA00022989"/>
    </source>
</evidence>
<evidence type="ECO:0000313" key="9">
    <source>
        <dbReference type="EMBL" id="UTV26975.1"/>
    </source>
</evidence>
<dbReference type="Gene3D" id="3.30.1890.10">
    <property type="entry name" value="FepE-like"/>
    <property type="match status" value="1"/>
</dbReference>
<keyword evidence="2" id="KW-1003">Cell membrane</keyword>
<comment type="subcellular location">
    <subcellularLocation>
        <location evidence="1">Cell membrane</location>
        <topology evidence="1">Multi-pass membrane protein</topology>
    </subcellularLocation>
</comment>
<evidence type="ECO:0000256" key="2">
    <source>
        <dbReference type="ARBA" id="ARBA00022475"/>
    </source>
</evidence>
<dbReference type="Gene3D" id="1.10.287.210">
    <property type="match status" value="1"/>
</dbReference>
<name>A0ABY5GCM2_9GAMM</name>
<feature type="transmembrane region" description="Helical" evidence="6">
    <location>
        <begin position="359"/>
        <end position="382"/>
    </location>
</feature>
<dbReference type="InterPro" id="IPR003856">
    <property type="entry name" value="LPS_length_determ_N"/>
</dbReference>
<accession>A0ABY5GCM2</accession>
<keyword evidence="3 6" id="KW-0812">Transmembrane</keyword>
<dbReference type="Pfam" id="PF13807">
    <property type="entry name" value="GNVR"/>
    <property type="match status" value="1"/>
</dbReference>
<dbReference type="Proteomes" id="UP001057998">
    <property type="component" value="Chromosome 1"/>
</dbReference>
<keyword evidence="4 6" id="KW-1133">Transmembrane helix</keyword>
<evidence type="ECO:0000259" key="8">
    <source>
        <dbReference type="Pfam" id="PF13807"/>
    </source>
</evidence>
<organism evidence="9 10">
    <name type="scientific">Photobacterium atrarenae</name>
    <dbReference type="NCBI Taxonomy" id="865757"/>
    <lineage>
        <taxon>Bacteria</taxon>
        <taxon>Pseudomonadati</taxon>
        <taxon>Pseudomonadota</taxon>
        <taxon>Gammaproteobacteria</taxon>
        <taxon>Vibrionales</taxon>
        <taxon>Vibrionaceae</taxon>
        <taxon>Photobacterium</taxon>
    </lineage>
</organism>
<evidence type="ECO:0000256" key="3">
    <source>
        <dbReference type="ARBA" id="ARBA00022692"/>
    </source>
</evidence>
<dbReference type="InterPro" id="IPR050445">
    <property type="entry name" value="Bact_polysacc_biosynth/exp"/>
</dbReference>
<dbReference type="PANTHER" id="PTHR32309">
    <property type="entry name" value="TYROSINE-PROTEIN KINASE"/>
    <property type="match status" value="1"/>
</dbReference>
<dbReference type="Pfam" id="PF02706">
    <property type="entry name" value="Wzz"/>
    <property type="match status" value="1"/>
</dbReference>
<evidence type="ECO:0000256" key="1">
    <source>
        <dbReference type="ARBA" id="ARBA00004651"/>
    </source>
</evidence>
<reference evidence="9" key="1">
    <citation type="submission" date="2022-07" db="EMBL/GenBank/DDBJ databases">
        <title>Genome sequencing of Photobacterium atrarenae GJH2-4.</title>
        <authorList>
            <person name="Park S.-J."/>
        </authorList>
    </citation>
    <scope>NUCLEOTIDE SEQUENCE</scope>
    <source>
        <strain evidence="9">GJH2-4</strain>
    </source>
</reference>
<dbReference type="SUPFAM" id="SSF160355">
    <property type="entry name" value="Bacterial polysaccharide co-polymerase-like"/>
    <property type="match status" value="1"/>
</dbReference>
<gene>
    <name evidence="9" type="ORF">NNL38_11535</name>
</gene>
<keyword evidence="10" id="KW-1185">Reference proteome</keyword>
<evidence type="ECO:0000256" key="5">
    <source>
        <dbReference type="ARBA" id="ARBA00023136"/>
    </source>
</evidence>
<dbReference type="PANTHER" id="PTHR32309:SF13">
    <property type="entry name" value="FERRIC ENTEROBACTIN TRANSPORT PROTEIN FEPE"/>
    <property type="match status" value="1"/>
</dbReference>
<sequence length="391" mass="44221">MNQQHSSNSESLESYQMSQISTQPNLSNGDENRELKALFAALWKGKWIIIACTMVVTIGAIIHALTAQEWWSSRAIVMKPQLRDFSIYHQQVKQFQPVFDIYQGDGPVLVSEDLDDLVEPKELFSQFINAFNSSMNKKAFLDVNADFKQIKSQLDDIQSEGLTDRELDLKRRALYSKWFQKITASPLGKEKELYVIQFQSTGQDNSYKMLIDYINFTKAKVNHDLLNNLNAVVNAKKNELLQQKSILEVQAKQRLEIEAARSQYALEIAEAALISKPVQNLGENEIFAINIGGDALKAKIEALKSVTNLKVIEPKLEQVDAKLKLLEATEIKKNIDFSTFRYMDEVELPIARDKPERSLIAVLGMLLGGVLGITIVLIRAVFGKDGILRQN</sequence>